<protein>
    <recommendedName>
        <fullName evidence="1">Large ribosomal subunit protein uL4 C-terminal domain-containing protein</fullName>
    </recommendedName>
</protein>
<evidence type="ECO:0000259" key="1">
    <source>
        <dbReference type="Pfam" id="PF14374"/>
    </source>
</evidence>
<dbReference type="EMBL" id="JADBGQ010000004">
    <property type="protein sequence ID" value="KAG5400015.1"/>
    <property type="molecule type" value="Genomic_DNA"/>
</dbReference>
<keyword evidence="3" id="KW-1185">Reference proteome</keyword>
<feature type="non-terminal residue" evidence="2">
    <location>
        <position position="159"/>
    </location>
</feature>
<dbReference type="PANTHER" id="PTHR19431">
    <property type="entry name" value="60S RIBOSOMAL PROTEIN L4"/>
    <property type="match status" value="1"/>
</dbReference>
<sequence>MGISKKSSNVCTSLSSSRREAPQIDLARALSQVHSAVKPIKKDAKRSVMKKNLLKNLNVMLKLNPYAKTAKRMSLLAEAQRVKAKKEKLTFVVYSSVKKSEKSSVISHRLVLHLISTIIVVVRTTNTTTMLLPLGPSTPVLKPVVDVLLSDLAVLSKPF</sequence>
<comment type="caution">
    <text evidence="2">The sequence shown here is derived from an EMBL/GenBank/DDBJ whole genome shotgun (WGS) entry which is preliminary data.</text>
</comment>
<accession>A0ABQ7MQ70</accession>
<evidence type="ECO:0000313" key="2">
    <source>
        <dbReference type="EMBL" id="KAG5400015.1"/>
    </source>
</evidence>
<name>A0ABQ7MQ70_BRACM</name>
<organism evidence="2 3">
    <name type="scientific">Brassica rapa subsp. trilocularis</name>
    <dbReference type="NCBI Taxonomy" id="1813537"/>
    <lineage>
        <taxon>Eukaryota</taxon>
        <taxon>Viridiplantae</taxon>
        <taxon>Streptophyta</taxon>
        <taxon>Embryophyta</taxon>
        <taxon>Tracheophyta</taxon>
        <taxon>Spermatophyta</taxon>
        <taxon>Magnoliopsida</taxon>
        <taxon>eudicotyledons</taxon>
        <taxon>Gunneridae</taxon>
        <taxon>Pentapetalae</taxon>
        <taxon>rosids</taxon>
        <taxon>malvids</taxon>
        <taxon>Brassicales</taxon>
        <taxon>Brassicaceae</taxon>
        <taxon>Brassiceae</taxon>
        <taxon>Brassica</taxon>
    </lineage>
</organism>
<proteinExistence type="predicted"/>
<gene>
    <name evidence="2" type="primary">A04g501470.1_BraROA</name>
    <name evidence="2" type="ORF">IGI04_014622</name>
</gene>
<reference evidence="2 3" key="1">
    <citation type="submission" date="2021-03" db="EMBL/GenBank/DDBJ databases">
        <authorList>
            <person name="King G.J."/>
            <person name="Bancroft I."/>
            <person name="Baten A."/>
            <person name="Bloomfield J."/>
            <person name="Borpatragohain P."/>
            <person name="He Z."/>
            <person name="Irish N."/>
            <person name="Irwin J."/>
            <person name="Liu K."/>
            <person name="Mauleon R.P."/>
            <person name="Moore J."/>
            <person name="Morris R."/>
            <person name="Ostergaard L."/>
            <person name="Wang B."/>
            <person name="Wells R."/>
        </authorList>
    </citation>
    <scope>NUCLEOTIDE SEQUENCE [LARGE SCALE GENOMIC DNA]</scope>
    <source>
        <strain evidence="2">R-o-18</strain>
        <tissue evidence="2">Leaf</tissue>
    </source>
</reference>
<feature type="domain" description="Large ribosomal subunit protein uL4 C-terminal" evidence="1">
    <location>
        <begin position="31"/>
        <end position="82"/>
    </location>
</feature>
<dbReference type="Pfam" id="PF14374">
    <property type="entry name" value="Ribos_L4_asso_C"/>
    <property type="match status" value="1"/>
</dbReference>
<dbReference type="Proteomes" id="UP000823674">
    <property type="component" value="Chromosome A04"/>
</dbReference>
<dbReference type="InterPro" id="IPR045240">
    <property type="entry name" value="Ribosomal_uL4_euk/arch"/>
</dbReference>
<dbReference type="InterPro" id="IPR025755">
    <property type="entry name" value="Ribos_uL4_C_dom"/>
</dbReference>
<evidence type="ECO:0000313" key="3">
    <source>
        <dbReference type="Proteomes" id="UP000823674"/>
    </source>
</evidence>